<sequence length="99" mass="11449">PEWSRWDQDNRIAEAKKLLHEAGYDENNPLSCELLYNTTDNHKKVAVSATSLWKQALGFVEVNLVNKEWKPYLDTRRNGNYEIARAGWCGDYNEASAFL</sequence>
<dbReference type="EMBL" id="JBDGHN010000027">
    <property type="protein sequence ID" value="MEN2752676.1"/>
    <property type="molecule type" value="Genomic_DNA"/>
</dbReference>
<name>A0ABU9XB88_9GAMM</name>
<organism evidence="2 3">
    <name type="scientific">Psychrobacter saeujeotis</name>
    <dbReference type="NCBI Taxonomy" id="3143436"/>
    <lineage>
        <taxon>Bacteria</taxon>
        <taxon>Pseudomonadati</taxon>
        <taxon>Pseudomonadota</taxon>
        <taxon>Gammaproteobacteria</taxon>
        <taxon>Moraxellales</taxon>
        <taxon>Moraxellaceae</taxon>
        <taxon>Psychrobacter</taxon>
    </lineage>
</organism>
<comment type="caution">
    <text evidence="2">The sequence shown here is derived from an EMBL/GenBank/DDBJ whole genome shotgun (WGS) entry which is preliminary data.</text>
</comment>
<dbReference type="Proteomes" id="UP001461960">
    <property type="component" value="Unassembled WGS sequence"/>
</dbReference>
<evidence type="ECO:0000259" key="1">
    <source>
        <dbReference type="Pfam" id="PF00496"/>
    </source>
</evidence>
<dbReference type="SUPFAM" id="SSF53850">
    <property type="entry name" value="Periplasmic binding protein-like II"/>
    <property type="match status" value="1"/>
</dbReference>
<feature type="non-terminal residue" evidence="2">
    <location>
        <position position="1"/>
    </location>
</feature>
<dbReference type="Gene3D" id="3.10.105.10">
    <property type="entry name" value="Dipeptide-binding Protein, Domain 3"/>
    <property type="match status" value="1"/>
</dbReference>
<accession>A0ABU9XB88</accession>
<proteinExistence type="predicted"/>
<reference evidence="2 3" key="1">
    <citation type="submission" date="2024-05" db="EMBL/GenBank/DDBJ databases">
        <authorList>
            <person name="Kim H.-Y."/>
            <person name="Kim E."/>
            <person name="Cai Y."/>
            <person name="Yang S.-M."/>
            <person name="Lee W."/>
        </authorList>
    </citation>
    <scope>NUCLEOTIDE SEQUENCE [LARGE SCALE GENOMIC DNA]</scope>
    <source>
        <strain evidence="2 3">FBL11</strain>
    </source>
</reference>
<dbReference type="Pfam" id="PF00496">
    <property type="entry name" value="SBP_bac_5"/>
    <property type="match status" value="1"/>
</dbReference>
<dbReference type="RefSeq" id="WP_345832729.1">
    <property type="nucleotide sequence ID" value="NZ_JBDGHN010000027.1"/>
</dbReference>
<feature type="non-terminal residue" evidence="2">
    <location>
        <position position="99"/>
    </location>
</feature>
<keyword evidence="3" id="KW-1185">Reference proteome</keyword>
<feature type="domain" description="Solute-binding protein family 5" evidence="1">
    <location>
        <begin position="9"/>
        <end position="99"/>
    </location>
</feature>
<protein>
    <submittedName>
        <fullName evidence="2">ABC transporter substrate-binding protein</fullName>
    </submittedName>
</protein>
<dbReference type="InterPro" id="IPR000914">
    <property type="entry name" value="SBP_5_dom"/>
</dbReference>
<evidence type="ECO:0000313" key="3">
    <source>
        <dbReference type="Proteomes" id="UP001461960"/>
    </source>
</evidence>
<evidence type="ECO:0000313" key="2">
    <source>
        <dbReference type="EMBL" id="MEN2752676.1"/>
    </source>
</evidence>
<gene>
    <name evidence="2" type="ORF">AAIR29_13675</name>
</gene>